<feature type="transmembrane region" description="Helical" evidence="7">
    <location>
        <begin position="71"/>
        <end position="89"/>
    </location>
</feature>
<evidence type="ECO:0000256" key="4">
    <source>
        <dbReference type="ARBA" id="ARBA00022692"/>
    </source>
</evidence>
<evidence type="ECO:0000256" key="7">
    <source>
        <dbReference type="SAM" id="Phobius"/>
    </source>
</evidence>
<evidence type="ECO:0000256" key="6">
    <source>
        <dbReference type="ARBA" id="ARBA00023136"/>
    </source>
</evidence>
<keyword evidence="6 7" id="KW-0472">Membrane</keyword>
<feature type="transmembrane region" description="Helical" evidence="7">
    <location>
        <begin position="210"/>
        <end position="229"/>
    </location>
</feature>
<accession>A0A7J2U313</accession>
<sequence length="331" mass="36334">MLWLVVVLVTVIVTIIATQLSIYLERNHGILCVDMHKVGKPKIPCNGGFAVFSGLVAGTLLSLLTGYIENSIGIATLLSLVMAFCIGLADDFTDLKSRWKILLGLLPALPILLLNLYTPRPWIPFTSFVSISRLYPLLLLAAFTVYQNGANMLDTHNGTLPIFTFSLHAFALITMLLTGKSTCKANTLLLLTFTIAIFSYALFNIYPAKIFNGNTGAFVMGVTIPLMLVLNRLEFYYILASAPMYINGFYYLTSVKGFLQKESVKRPTYVDGEGCIHASRDSLAPITLVRLVAKFSELGFSEKELVIVLYTLFTLSSALASAITLLLGYPS</sequence>
<comment type="subcellular location">
    <subcellularLocation>
        <location evidence="1">Cell membrane</location>
        <topology evidence="1">Multi-pass membrane protein</topology>
    </subcellularLocation>
</comment>
<dbReference type="InterPro" id="IPR000715">
    <property type="entry name" value="Glycosyl_transferase_4"/>
</dbReference>
<keyword evidence="4 7" id="KW-0812">Transmembrane</keyword>
<keyword evidence="2" id="KW-1003">Cell membrane</keyword>
<dbReference type="GO" id="GO:0044038">
    <property type="term" value="P:cell wall macromolecule biosynthetic process"/>
    <property type="evidence" value="ECO:0007669"/>
    <property type="project" value="TreeGrafter"/>
</dbReference>
<comment type="caution">
    <text evidence="8">The sequence shown here is derived from an EMBL/GenBank/DDBJ whole genome shotgun (WGS) entry which is preliminary data.</text>
</comment>
<dbReference type="PANTHER" id="PTHR22926">
    <property type="entry name" value="PHOSPHO-N-ACETYLMURAMOYL-PENTAPEPTIDE-TRANSFERASE"/>
    <property type="match status" value="1"/>
</dbReference>
<feature type="transmembrane region" description="Helical" evidence="7">
    <location>
        <begin position="158"/>
        <end position="179"/>
    </location>
</feature>
<reference evidence="8" key="1">
    <citation type="journal article" date="2020" name="mSystems">
        <title>Genome- and Community-Level Interaction Insights into Carbon Utilization and Element Cycling Functions of Hydrothermarchaeota in Hydrothermal Sediment.</title>
        <authorList>
            <person name="Zhou Z."/>
            <person name="Liu Y."/>
            <person name="Xu W."/>
            <person name="Pan J."/>
            <person name="Luo Z.H."/>
            <person name="Li M."/>
        </authorList>
    </citation>
    <scope>NUCLEOTIDE SEQUENCE [LARGE SCALE GENOMIC DNA]</scope>
    <source>
        <strain evidence="8">SpSt-125</strain>
    </source>
</reference>
<dbReference type="AlphaFoldDB" id="A0A7J2U313"/>
<feature type="transmembrane region" description="Helical" evidence="7">
    <location>
        <begin position="45"/>
        <end position="65"/>
    </location>
</feature>
<dbReference type="GO" id="GO:0005886">
    <property type="term" value="C:plasma membrane"/>
    <property type="evidence" value="ECO:0007669"/>
    <property type="project" value="UniProtKB-SubCell"/>
</dbReference>
<evidence type="ECO:0000256" key="1">
    <source>
        <dbReference type="ARBA" id="ARBA00004651"/>
    </source>
</evidence>
<evidence type="ECO:0000256" key="5">
    <source>
        <dbReference type="ARBA" id="ARBA00022989"/>
    </source>
</evidence>
<feature type="transmembrane region" description="Helical" evidence="7">
    <location>
        <begin position="6"/>
        <end position="24"/>
    </location>
</feature>
<dbReference type="GO" id="GO:0016780">
    <property type="term" value="F:phosphotransferase activity, for other substituted phosphate groups"/>
    <property type="evidence" value="ECO:0007669"/>
    <property type="project" value="InterPro"/>
</dbReference>
<name>A0A7J2U313_9CREN</name>
<evidence type="ECO:0000256" key="2">
    <source>
        <dbReference type="ARBA" id="ARBA00022475"/>
    </source>
</evidence>
<keyword evidence="3" id="KW-0808">Transferase</keyword>
<keyword evidence="5 7" id="KW-1133">Transmembrane helix</keyword>
<feature type="transmembrane region" description="Helical" evidence="7">
    <location>
        <begin position="235"/>
        <end position="253"/>
    </location>
</feature>
<gene>
    <name evidence="8" type="ORF">ENO26_04300</name>
</gene>
<dbReference type="EMBL" id="DSEU01000030">
    <property type="protein sequence ID" value="HEM66775.1"/>
    <property type="molecule type" value="Genomic_DNA"/>
</dbReference>
<feature type="transmembrane region" description="Helical" evidence="7">
    <location>
        <begin position="101"/>
        <end position="117"/>
    </location>
</feature>
<dbReference type="GO" id="GO:0071555">
    <property type="term" value="P:cell wall organization"/>
    <property type="evidence" value="ECO:0007669"/>
    <property type="project" value="TreeGrafter"/>
</dbReference>
<feature type="transmembrane region" description="Helical" evidence="7">
    <location>
        <begin position="185"/>
        <end position="203"/>
    </location>
</feature>
<feature type="transmembrane region" description="Helical" evidence="7">
    <location>
        <begin position="123"/>
        <end position="146"/>
    </location>
</feature>
<proteinExistence type="predicted"/>
<protein>
    <recommendedName>
        <fullName evidence="9">UDP-N-acetylglucosamine--dolichyl-phosphate N-acetylglucosaminephosphotransferase</fullName>
    </recommendedName>
</protein>
<dbReference type="Pfam" id="PF00953">
    <property type="entry name" value="Glycos_transf_4"/>
    <property type="match status" value="1"/>
</dbReference>
<evidence type="ECO:0008006" key="9">
    <source>
        <dbReference type="Google" id="ProtNLM"/>
    </source>
</evidence>
<evidence type="ECO:0000256" key="3">
    <source>
        <dbReference type="ARBA" id="ARBA00022679"/>
    </source>
</evidence>
<organism evidence="8">
    <name type="scientific">Ignisphaera aggregans</name>
    <dbReference type="NCBI Taxonomy" id="334771"/>
    <lineage>
        <taxon>Archaea</taxon>
        <taxon>Thermoproteota</taxon>
        <taxon>Thermoprotei</taxon>
        <taxon>Desulfurococcales</taxon>
        <taxon>Desulfurococcaceae</taxon>
        <taxon>Ignisphaera</taxon>
    </lineage>
</organism>
<evidence type="ECO:0000313" key="8">
    <source>
        <dbReference type="EMBL" id="HEM66775.1"/>
    </source>
</evidence>
<feature type="transmembrane region" description="Helical" evidence="7">
    <location>
        <begin position="305"/>
        <end position="329"/>
    </location>
</feature>
<dbReference type="PANTHER" id="PTHR22926:SF3">
    <property type="entry name" value="UNDECAPRENYL-PHOSPHATE ALPHA-N-ACETYLGLUCOSAMINYL 1-PHOSPHATE TRANSFERASE"/>
    <property type="match status" value="1"/>
</dbReference>